<comment type="caution">
    <text evidence="1">The sequence shown here is derived from an EMBL/GenBank/DDBJ whole genome shotgun (WGS) entry which is preliminary data.</text>
</comment>
<name>A0ABR4LIH8_9EURO</name>
<dbReference type="GeneID" id="98144930"/>
<evidence type="ECO:0000313" key="2">
    <source>
        <dbReference type="Proteomes" id="UP001610432"/>
    </source>
</evidence>
<organism evidence="1 2">
    <name type="scientific">Aspergillus lucknowensis</name>
    <dbReference type="NCBI Taxonomy" id="176173"/>
    <lineage>
        <taxon>Eukaryota</taxon>
        <taxon>Fungi</taxon>
        <taxon>Dikarya</taxon>
        <taxon>Ascomycota</taxon>
        <taxon>Pezizomycotina</taxon>
        <taxon>Eurotiomycetes</taxon>
        <taxon>Eurotiomycetidae</taxon>
        <taxon>Eurotiales</taxon>
        <taxon>Aspergillaceae</taxon>
        <taxon>Aspergillus</taxon>
        <taxon>Aspergillus subgen. Nidulantes</taxon>
    </lineage>
</organism>
<evidence type="ECO:0000313" key="1">
    <source>
        <dbReference type="EMBL" id="KAL2864320.1"/>
    </source>
</evidence>
<keyword evidence="2" id="KW-1185">Reference proteome</keyword>
<dbReference type="EMBL" id="JBFXLQ010000041">
    <property type="protein sequence ID" value="KAL2864320.1"/>
    <property type="molecule type" value="Genomic_DNA"/>
</dbReference>
<sequence length="138" mass="15438">MARCDAAIVLQSPACEFMLHIPAVSANPCSCPTSAEIEAPRGVNQYPQRVVLPHGTKQPGVVRHFLFNNGGLYLAKCLHHFLFRTWSPEACMAKSPRWGSRRKGERHGRNMKEGLQLMSIFGFSVSIIMSRCFCLTFV</sequence>
<reference evidence="1 2" key="1">
    <citation type="submission" date="2024-07" db="EMBL/GenBank/DDBJ databases">
        <title>Section-level genome sequencing and comparative genomics of Aspergillus sections Usti and Cavernicolus.</title>
        <authorList>
            <consortium name="Lawrence Berkeley National Laboratory"/>
            <person name="Nybo J.L."/>
            <person name="Vesth T.C."/>
            <person name="Theobald S."/>
            <person name="Frisvad J.C."/>
            <person name="Larsen T.O."/>
            <person name="Kjaerboelling I."/>
            <person name="Rothschild-Mancinelli K."/>
            <person name="Lyhne E.K."/>
            <person name="Kogle M.E."/>
            <person name="Barry K."/>
            <person name="Clum A."/>
            <person name="Na H."/>
            <person name="Ledsgaard L."/>
            <person name="Lin J."/>
            <person name="Lipzen A."/>
            <person name="Kuo A."/>
            <person name="Riley R."/>
            <person name="Mondo S."/>
            <person name="Labutti K."/>
            <person name="Haridas S."/>
            <person name="Pangalinan J."/>
            <person name="Salamov A.A."/>
            <person name="Simmons B.A."/>
            <person name="Magnuson J.K."/>
            <person name="Chen J."/>
            <person name="Drula E."/>
            <person name="Henrissat B."/>
            <person name="Wiebenga A."/>
            <person name="Lubbers R.J."/>
            <person name="Gomes A.C."/>
            <person name="Macurrencykelacurrency M.R."/>
            <person name="Stajich J."/>
            <person name="Grigoriev I.V."/>
            <person name="Mortensen U.H."/>
            <person name="De Vries R.P."/>
            <person name="Baker S.E."/>
            <person name="Andersen M.R."/>
        </authorList>
    </citation>
    <scope>NUCLEOTIDE SEQUENCE [LARGE SCALE GENOMIC DNA]</scope>
    <source>
        <strain evidence="1 2">CBS 449.75</strain>
    </source>
</reference>
<dbReference type="RefSeq" id="XP_070883299.1">
    <property type="nucleotide sequence ID" value="XM_071029858.1"/>
</dbReference>
<gene>
    <name evidence="1" type="ORF">BJX67DRAFT_361391</name>
</gene>
<proteinExistence type="predicted"/>
<protein>
    <submittedName>
        <fullName evidence="1">Uncharacterized protein</fullName>
    </submittedName>
</protein>
<dbReference type="Proteomes" id="UP001610432">
    <property type="component" value="Unassembled WGS sequence"/>
</dbReference>
<accession>A0ABR4LIH8</accession>